<protein>
    <recommendedName>
        <fullName evidence="6">Recombinase family protein</fullName>
    </recommendedName>
</protein>
<evidence type="ECO:0000256" key="1">
    <source>
        <dbReference type="SAM" id="MobiDB-lite"/>
    </source>
</evidence>
<dbReference type="GO" id="GO:0003677">
    <property type="term" value="F:DNA binding"/>
    <property type="evidence" value="ECO:0007669"/>
    <property type="project" value="InterPro"/>
</dbReference>
<dbReference type="SUPFAM" id="SSF53041">
    <property type="entry name" value="Resolvase-like"/>
    <property type="match status" value="1"/>
</dbReference>
<dbReference type="RefSeq" id="WP_147130942.1">
    <property type="nucleotide sequence ID" value="NZ_BJXA01000016.1"/>
</dbReference>
<feature type="compositionally biased region" description="Polar residues" evidence="1">
    <location>
        <begin position="646"/>
        <end position="655"/>
    </location>
</feature>
<dbReference type="EMBL" id="BJXA01000016">
    <property type="protein sequence ID" value="GEM38565.1"/>
    <property type="molecule type" value="Genomic_DNA"/>
</dbReference>
<evidence type="ECO:0000259" key="2">
    <source>
        <dbReference type="PROSITE" id="PS51736"/>
    </source>
</evidence>
<dbReference type="InterPro" id="IPR036162">
    <property type="entry name" value="Resolvase-like_N_sf"/>
</dbReference>
<name>A0A511MD17_9NOCA</name>
<dbReference type="InterPro" id="IPR038109">
    <property type="entry name" value="DNA_bind_recomb_sf"/>
</dbReference>
<dbReference type="InterPro" id="IPR011109">
    <property type="entry name" value="DNA_bind_recombinase_dom"/>
</dbReference>
<comment type="caution">
    <text evidence="4">The sequence shown here is derived from an EMBL/GenBank/DDBJ whole genome shotgun (WGS) entry which is preliminary data.</text>
</comment>
<organism evidence="4 5">
    <name type="scientific">Nocardia ninae NBRC 108245</name>
    <dbReference type="NCBI Taxonomy" id="1210091"/>
    <lineage>
        <taxon>Bacteria</taxon>
        <taxon>Bacillati</taxon>
        <taxon>Actinomycetota</taxon>
        <taxon>Actinomycetes</taxon>
        <taxon>Mycobacteriales</taxon>
        <taxon>Nocardiaceae</taxon>
        <taxon>Nocardia</taxon>
    </lineage>
</organism>
<dbReference type="GO" id="GO:0000150">
    <property type="term" value="F:DNA strand exchange activity"/>
    <property type="evidence" value="ECO:0007669"/>
    <property type="project" value="InterPro"/>
</dbReference>
<accession>A0A511MD17</accession>
<dbReference type="SMART" id="SM00857">
    <property type="entry name" value="Resolvase"/>
    <property type="match status" value="1"/>
</dbReference>
<dbReference type="PANTHER" id="PTHR30461:SF23">
    <property type="entry name" value="DNA RECOMBINASE-RELATED"/>
    <property type="match status" value="1"/>
</dbReference>
<dbReference type="AlphaFoldDB" id="A0A511MD17"/>
<evidence type="ECO:0000313" key="5">
    <source>
        <dbReference type="Proteomes" id="UP000321424"/>
    </source>
</evidence>
<feature type="domain" description="Recombinase" evidence="3">
    <location>
        <begin position="214"/>
        <end position="333"/>
    </location>
</feature>
<dbReference type="Gene3D" id="3.90.1750.20">
    <property type="entry name" value="Putative Large Serine Recombinase, Chain B, Domain 2"/>
    <property type="match status" value="1"/>
</dbReference>
<reference evidence="4 5" key="1">
    <citation type="submission" date="2019-07" db="EMBL/GenBank/DDBJ databases">
        <title>Whole genome shotgun sequence of Nocardia ninae NBRC 108245.</title>
        <authorList>
            <person name="Hosoyama A."/>
            <person name="Uohara A."/>
            <person name="Ohji S."/>
            <person name="Ichikawa N."/>
        </authorList>
    </citation>
    <scope>NUCLEOTIDE SEQUENCE [LARGE SCALE GENOMIC DNA]</scope>
    <source>
        <strain evidence="4 5">NBRC 108245</strain>
    </source>
</reference>
<dbReference type="Gene3D" id="3.40.50.1390">
    <property type="entry name" value="Resolvase, N-terminal catalytic domain"/>
    <property type="match status" value="1"/>
</dbReference>
<feature type="domain" description="Resolvase/invertase-type recombinase catalytic" evidence="2">
    <location>
        <begin position="54"/>
        <end position="207"/>
    </location>
</feature>
<evidence type="ECO:0000313" key="4">
    <source>
        <dbReference type="EMBL" id="GEM38565.1"/>
    </source>
</evidence>
<dbReference type="Pfam" id="PF07508">
    <property type="entry name" value="Recombinase"/>
    <property type="match status" value="1"/>
</dbReference>
<proteinExistence type="predicted"/>
<evidence type="ECO:0008006" key="6">
    <source>
        <dbReference type="Google" id="ProtNLM"/>
    </source>
</evidence>
<dbReference type="Proteomes" id="UP000321424">
    <property type="component" value="Unassembled WGS sequence"/>
</dbReference>
<evidence type="ECO:0000259" key="3">
    <source>
        <dbReference type="PROSITE" id="PS51737"/>
    </source>
</evidence>
<gene>
    <name evidence="4" type="ORF">NN4_30840</name>
</gene>
<dbReference type="OrthoDB" id="3217513at2"/>
<dbReference type="InterPro" id="IPR050639">
    <property type="entry name" value="SSR_resolvase"/>
</dbReference>
<dbReference type="InterPro" id="IPR006119">
    <property type="entry name" value="Resolv_N"/>
</dbReference>
<dbReference type="PROSITE" id="PS51737">
    <property type="entry name" value="RECOMBINASE_DNA_BIND"/>
    <property type="match status" value="1"/>
</dbReference>
<dbReference type="CDD" id="cd00338">
    <property type="entry name" value="Ser_Recombinase"/>
    <property type="match status" value="1"/>
</dbReference>
<feature type="region of interest" description="Disordered" evidence="1">
    <location>
        <begin position="643"/>
        <end position="664"/>
    </location>
</feature>
<sequence>MNDDRNQLSAPYRSAFLDTGDNLLTPTSTMEIVTDEEDEEVGFISHDDAPPGTRALLYLRVSTPGQVNTDYDPEGISLPAQRASCLRKAEQLGLNVVAEYVEPGKSATEMTKRVAFQQMLERIRRERDVDYVVVYELARFARNRLDDAIVMADLKKRGVTLISATESIDDTPVGQLMHGILAAFNEYRSRKDGADVSFKMGEKARKGGTLGQAPIGYLNVLVQTEDGRKIRTVETDTERGPLVEQAWKLYATGDYSLIEIEQIMRDRGLRTRRTPKRTPKPVTAKEWARFFRNNYYVGIVTYKGEEVPGRHQALVDEETFNRVQQVLDEHGVAGERRRVHHHYLKGSLFCGKDRLEGVVRRMIIQRAPGRHGGEYWYFFCIGNQKNAGCHSPYLNVDRVEEAVVEYYKKIAFSPEFIAAMQAALEAMLNETEVTQRLYRKQLQDRLKDLETRETNLIELAADGELPQAKIRSKLTEIAREREVVQAELGKVQLDLSACAEFLTNCLELLRDPYRLYKGASDKVRRRLNQAIFKRLYVFEDKVTGHEFQPVIAELHAVQAGFLALERGHDEATAADMAERVLRQHLPEMQFATRSGGECVKRVTALACAVHSGHVSSNGHMVRHQGLGRTFGTSGHCESVHVREVSSQRSASSNTRARLETCPIS</sequence>
<keyword evidence="5" id="KW-1185">Reference proteome</keyword>
<dbReference type="PROSITE" id="PS51736">
    <property type="entry name" value="RECOMBINASES_3"/>
    <property type="match status" value="1"/>
</dbReference>
<dbReference type="PANTHER" id="PTHR30461">
    <property type="entry name" value="DNA-INVERTASE FROM LAMBDOID PROPHAGE"/>
    <property type="match status" value="1"/>
</dbReference>
<dbReference type="Pfam" id="PF00239">
    <property type="entry name" value="Resolvase"/>
    <property type="match status" value="1"/>
</dbReference>